<dbReference type="GO" id="GO:0006935">
    <property type="term" value="P:chemotaxis"/>
    <property type="evidence" value="ECO:0007669"/>
    <property type="project" value="InterPro"/>
</dbReference>
<evidence type="ECO:0000256" key="3">
    <source>
        <dbReference type="PROSITE-ProRule" id="PRU00284"/>
    </source>
</evidence>
<dbReference type="AlphaFoldDB" id="A0A679IZS4"/>
<evidence type="ECO:0000256" key="1">
    <source>
        <dbReference type="ARBA" id="ARBA00022481"/>
    </source>
</evidence>
<dbReference type="SUPFAM" id="SSF58104">
    <property type="entry name" value="Methyl-accepting chemotaxis protein (MCP) signaling domain"/>
    <property type="match status" value="1"/>
</dbReference>
<reference evidence="5" key="1">
    <citation type="submission" date="2019-12" db="EMBL/GenBank/DDBJ databases">
        <authorList>
            <person name="Cremers G."/>
        </authorList>
    </citation>
    <scope>NUCLEOTIDE SEQUENCE</scope>
    <source>
        <strain evidence="5">Mbul1</strain>
    </source>
</reference>
<proteinExistence type="inferred from homology"/>
<comment type="similarity">
    <text evidence="2">Belongs to the methyl-accepting chemotaxis (MCP) protein family.</text>
</comment>
<dbReference type="Gene3D" id="3.40.190.10">
    <property type="entry name" value="Periplasmic binding protein-like II"/>
    <property type="match status" value="1"/>
</dbReference>
<accession>A0A679IZS4</accession>
<organism evidence="5">
    <name type="scientific">Methylobacterium bullatum</name>
    <dbReference type="NCBI Taxonomy" id="570505"/>
    <lineage>
        <taxon>Bacteria</taxon>
        <taxon>Pseudomonadati</taxon>
        <taxon>Pseudomonadota</taxon>
        <taxon>Alphaproteobacteria</taxon>
        <taxon>Hyphomicrobiales</taxon>
        <taxon>Methylobacteriaceae</taxon>
        <taxon>Methylobacterium</taxon>
    </lineage>
</organism>
<dbReference type="GO" id="GO:0005886">
    <property type="term" value="C:plasma membrane"/>
    <property type="evidence" value="ECO:0007669"/>
    <property type="project" value="TreeGrafter"/>
</dbReference>
<dbReference type="Pfam" id="PF00497">
    <property type="entry name" value="SBP_bac_3"/>
    <property type="match status" value="1"/>
</dbReference>
<dbReference type="EMBL" id="LR743504">
    <property type="protein sequence ID" value="CAA2106475.1"/>
    <property type="molecule type" value="Genomic_DNA"/>
</dbReference>
<keyword evidence="3" id="KW-0807">Transducer</keyword>
<protein>
    <submittedName>
        <fullName evidence="5">Methyl-accepting chemotaxis protein I</fullName>
    </submittedName>
</protein>
<feature type="domain" description="Methyl-accepting transducer" evidence="4">
    <location>
        <begin position="27"/>
        <end position="186"/>
    </location>
</feature>
<evidence type="ECO:0000256" key="2">
    <source>
        <dbReference type="ARBA" id="ARBA00029447"/>
    </source>
</evidence>
<dbReference type="PANTHER" id="PTHR43531:SF14">
    <property type="entry name" value="METHYL-ACCEPTING CHEMOTAXIS PROTEIN I-RELATED"/>
    <property type="match status" value="1"/>
</dbReference>
<evidence type="ECO:0000259" key="4">
    <source>
        <dbReference type="PROSITE" id="PS50111"/>
    </source>
</evidence>
<dbReference type="InterPro" id="IPR001638">
    <property type="entry name" value="Solute-binding_3/MltF_N"/>
</dbReference>
<sequence length="601" mass="62400">MSDSSGIFSAGSGHVLKSIDAFENDSAAASESAGVTHAVSGMATLLRHASRANAQAGSFTREIRRQSAGVDRSLATTLGSVGRDTAAGTAERLRGELVDAVGAAMREITAEIARIGARIDTKAAEASRIVAAIDGIGATIRMLSLNATIEAARAGAHGRGFAVVAAEVRALADQTRESARNAAGIIDFSDVRADLSALRVSTDHALDGLAGAVRATADRIETLLGGVGVELSAISASNASIGEALGAMQSSIDRTETKAARALALADATLQAAASGLPSPEMAGHGLAHRPKGFDLLDDIRARRTLRIAVEPDFKGLSFRKAAGGALLGLDIAYATAFARSLGVTPVFVECPWDQCTELLDAGRTAAEAPADIVWSALPPSPGFGAIAYSQAYTHLHYVLARRTGDTRIRSLSDLEGRTLGVINDPSAYATLEAAGLRWAENLQAKGRRVAVLGSLVPITDQGRIHDALAEGVVDAFAVDAPIMHWACTGADSPWRGRIEIVPGNIAPAPWYYTAAVADHPSACRLLMAADAFIAAFAGTPERLAIERQWQGAPVTGTGSYRDEPGRLRGAAELATDYEAAMGRMPTLAPSRAGVTFRNVA</sequence>
<dbReference type="GO" id="GO:0007165">
    <property type="term" value="P:signal transduction"/>
    <property type="evidence" value="ECO:0007669"/>
    <property type="project" value="UniProtKB-KW"/>
</dbReference>
<name>A0A679IZS4_9HYPH</name>
<dbReference type="PANTHER" id="PTHR43531">
    <property type="entry name" value="PROTEIN ICFG"/>
    <property type="match status" value="1"/>
</dbReference>
<evidence type="ECO:0000313" key="5">
    <source>
        <dbReference type="EMBL" id="CAA2106475.1"/>
    </source>
</evidence>
<dbReference type="InterPro" id="IPR004090">
    <property type="entry name" value="Chemotax_Me-accpt_rcpt"/>
</dbReference>
<gene>
    <name evidence="5" type="primary">tsr</name>
    <name evidence="5" type="ORF">MBUL_03692</name>
</gene>
<dbReference type="SMART" id="SM00283">
    <property type="entry name" value="MA"/>
    <property type="match status" value="1"/>
</dbReference>
<dbReference type="SMART" id="SM00062">
    <property type="entry name" value="PBPb"/>
    <property type="match status" value="1"/>
</dbReference>
<dbReference type="Gene3D" id="1.10.287.950">
    <property type="entry name" value="Methyl-accepting chemotaxis protein"/>
    <property type="match status" value="1"/>
</dbReference>
<dbReference type="PROSITE" id="PS50111">
    <property type="entry name" value="CHEMOTAXIS_TRANSDUC_2"/>
    <property type="match status" value="1"/>
</dbReference>
<dbReference type="Pfam" id="PF00015">
    <property type="entry name" value="MCPsignal"/>
    <property type="match status" value="1"/>
</dbReference>
<dbReference type="SUPFAM" id="SSF53850">
    <property type="entry name" value="Periplasmic binding protein-like II"/>
    <property type="match status" value="1"/>
</dbReference>
<dbReference type="GO" id="GO:0004888">
    <property type="term" value="F:transmembrane signaling receptor activity"/>
    <property type="evidence" value="ECO:0007669"/>
    <property type="project" value="InterPro"/>
</dbReference>
<dbReference type="PRINTS" id="PR00260">
    <property type="entry name" value="CHEMTRNSDUCR"/>
</dbReference>
<keyword evidence="1" id="KW-0488">Methylation</keyword>
<dbReference type="InterPro" id="IPR051310">
    <property type="entry name" value="MCP_chemotaxis"/>
</dbReference>
<dbReference type="InterPro" id="IPR004089">
    <property type="entry name" value="MCPsignal_dom"/>
</dbReference>